<evidence type="ECO:0000313" key="2">
    <source>
        <dbReference type="EMBL" id="MFB9689087.1"/>
    </source>
</evidence>
<evidence type="ECO:0000256" key="1">
    <source>
        <dbReference type="SAM" id="MobiDB-lite"/>
    </source>
</evidence>
<proteinExistence type="predicted"/>
<sequence length="102" mass="11189">MAPGYPAPNRANPVRTPRTGSERPPSRHPATDRPVYEFFLPEVLVRFAVGRVIGRGTTPAAARTAAEQVARQHILDVDVFQLVLSNAWTHRPLWTDCGSTSG</sequence>
<accession>A0ABV5UCU0</accession>
<evidence type="ECO:0000313" key="3">
    <source>
        <dbReference type="Proteomes" id="UP001589535"/>
    </source>
</evidence>
<dbReference type="EMBL" id="JBHMBK010000032">
    <property type="protein sequence ID" value="MFB9689087.1"/>
    <property type="molecule type" value="Genomic_DNA"/>
</dbReference>
<feature type="compositionally biased region" description="Basic and acidic residues" evidence="1">
    <location>
        <begin position="20"/>
        <end position="32"/>
    </location>
</feature>
<organism evidence="2 3">
    <name type="scientific">Amycolatopsis plumensis</name>
    <dbReference type="NCBI Taxonomy" id="236508"/>
    <lineage>
        <taxon>Bacteria</taxon>
        <taxon>Bacillati</taxon>
        <taxon>Actinomycetota</taxon>
        <taxon>Actinomycetes</taxon>
        <taxon>Pseudonocardiales</taxon>
        <taxon>Pseudonocardiaceae</taxon>
        <taxon>Amycolatopsis</taxon>
    </lineage>
</organism>
<feature type="region of interest" description="Disordered" evidence="1">
    <location>
        <begin position="1"/>
        <end position="32"/>
    </location>
</feature>
<comment type="caution">
    <text evidence="2">The sequence shown here is derived from an EMBL/GenBank/DDBJ whole genome shotgun (WGS) entry which is preliminary data.</text>
</comment>
<reference evidence="2 3" key="1">
    <citation type="submission" date="2024-09" db="EMBL/GenBank/DDBJ databases">
        <authorList>
            <person name="Sun Q."/>
            <person name="Mori K."/>
        </authorList>
    </citation>
    <scope>NUCLEOTIDE SEQUENCE [LARGE SCALE GENOMIC DNA]</scope>
    <source>
        <strain evidence="2 3">JCM 13852</strain>
    </source>
</reference>
<name>A0ABV5UCU0_9PSEU</name>
<gene>
    <name evidence="2" type="ORF">ACFFTO_33350</name>
</gene>
<keyword evidence="3" id="KW-1185">Reference proteome</keyword>
<dbReference type="RefSeq" id="WP_378202254.1">
    <property type="nucleotide sequence ID" value="NZ_JBHMBK010000032.1"/>
</dbReference>
<dbReference type="Proteomes" id="UP001589535">
    <property type="component" value="Unassembled WGS sequence"/>
</dbReference>
<protein>
    <submittedName>
        <fullName evidence="2">Uncharacterized protein</fullName>
    </submittedName>
</protein>